<dbReference type="OrthoDB" id="6647082at2"/>
<evidence type="ECO:0000256" key="1">
    <source>
        <dbReference type="SAM" id="Coils"/>
    </source>
</evidence>
<reference evidence="5 7" key="1">
    <citation type="submission" date="2016-05" db="EMBL/GenBank/DDBJ databases">
        <title>Draft genome sequence of Moraxella nonliquefaciens CCUG 348T.</title>
        <authorList>
            <person name="Salva-Serra F."/>
            <person name="Engstrom-Jakobsson H."/>
            <person name="Thorell K."/>
            <person name="Gonzales-Siles L."/>
            <person name="Karlsson R."/>
            <person name="Boulund F."/>
            <person name="Engstrand L."/>
            <person name="Kristiansson E."/>
            <person name="Moore E."/>
        </authorList>
    </citation>
    <scope>NUCLEOTIDE SEQUENCE [LARGE SCALE GENOMIC DNA]</scope>
    <source>
        <strain evidence="5 7">CCUG 348</strain>
    </source>
</reference>
<dbReference type="EMBL" id="LXTW01000006">
    <property type="protein sequence ID" value="OBX86386.1"/>
    <property type="molecule type" value="Genomic_DNA"/>
</dbReference>
<evidence type="ECO:0000313" key="6">
    <source>
        <dbReference type="EMBL" id="QPT44390.1"/>
    </source>
</evidence>
<dbReference type="Proteomes" id="UP000092671">
    <property type="component" value="Unassembled WGS sequence"/>
</dbReference>
<dbReference type="STRING" id="478.A7456_09490"/>
<feature type="transmembrane region" description="Helical" evidence="3">
    <location>
        <begin position="47"/>
        <end position="68"/>
    </location>
</feature>
<dbReference type="Proteomes" id="UP000594834">
    <property type="component" value="Chromosome"/>
</dbReference>
<protein>
    <submittedName>
        <fullName evidence="4">Uncharacterized protein</fullName>
    </submittedName>
</protein>
<feature type="region of interest" description="Disordered" evidence="2">
    <location>
        <begin position="264"/>
        <end position="297"/>
    </location>
</feature>
<gene>
    <name evidence="5" type="ORF">A7456_09490</name>
    <name evidence="4" type="ORF">A9Z60_04475</name>
    <name evidence="6" type="ORF">I6G26_10155</name>
</gene>
<feature type="coiled-coil region" evidence="1">
    <location>
        <begin position="12"/>
        <end position="54"/>
    </location>
</feature>
<keyword evidence="3" id="KW-1133">Transmembrane helix</keyword>
<dbReference type="EMBL" id="CP065728">
    <property type="protein sequence ID" value="QPT44390.1"/>
    <property type="molecule type" value="Genomic_DNA"/>
</dbReference>
<sequence length="341" mass="38308">MPNTKKPDTPNAKAIKANLEELDAKFTHAKETEKEELKKQAEQARMVLMRLQWLVIILLAGGLLWLHLSFTSVVDKVDERLTKMDAVDTRLNDMDDRLFAITPTDTHKKTDKDEISKDIQFLKIELAMISKLFEQGSYDDTLTALQAIDYQLGQMMGIAPSVKSALSNSIKADIAYINTLKTQPDAWQAHIIKMRDIQAFLRTQQTSTPNTPLSRDDILLHDANMMLSLAISSASVRDRGLMTSYLQEARSQLESHIILHGGKIDPDSLKRQSKQKATDAKKGEKNNESTNNSTDIRTGQIGQQVALNTIDDALFWVYDLLANSPKNKELSSVLMLKSPQN</sequence>
<dbReference type="RefSeq" id="WP_066893975.1">
    <property type="nucleotide sequence ID" value="NZ_CP065728.1"/>
</dbReference>
<accession>A0A1B8PIM5</accession>
<keyword evidence="3" id="KW-0472">Membrane</keyword>
<proteinExistence type="predicted"/>
<keyword evidence="3" id="KW-0812">Transmembrane</keyword>
<evidence type="ECO:0000256" key="3">
    <source>
        <dbReference type="SAM" id="Phobius"/>
    </source>
</evidence>
<keyword evidence="9" id="KW-1185">Reference proteome</keyword>
<evidence type="ECO:0000313" key="7">
    <source>
        <dbReference type="Proteomes" id="UP000092575"/>
    </source>
</evidence>
<evidence type="ECO:0000313" key="8">
    <source>
        <dbReference type="Proteomes" id="UP000092671"/>
    </source>
</evidence>
<dbReference type="AlphaFoldDB" id="A0A1B8PIM5"/>
<reference evidence="6 9" key="3">
    <citation type="submission" date="2020-12" db="EMBL/GenBank/DDBJ databases">
        <title>FDA dAtabase for Regulatory Grade micrObial Sequences (FDA-ARGOS): Supporting development and validation of Infectious Disease Dx tests.</title>
        <authorList>
            <person name="Sproer C."/>
            <person name="Gronow S."/>
            <person name="Severitt S."/>
            <person name="Schroder I."/>
            <person name="Tallon L."/>
            <person name="Sadzewicz L."/>
            <person name="Zhao X."/>
            <person name="Boylan J."/>
            <person name="Ott S."/>
            <person name="Bowen H."/>
            <person name="Vavikolanu K."/>
            <person name="Mehta A."/>
            <person name="Aluvathingal J."/>
            <person name="Nadendla S."/>
            <person name="Lowell S."/>
            <person name="Myers T."/>
            <person name="Yan Y."/>
            <person name="Sichtig H."/>
        </authorList>
    </citation>
    <scope>NUCLEOTIDE SEQUENCE [LARGE SCALE GENOMIC DNA]</scope>
    <source>
        <strain evidence="6 9">FDAARGOS_869</strain>
    </source>
</reference>
<reference evidence="4 8" key="2">
    <citation type="submission" date="2016-06" db="EMBL/GenBank/DDBJ databases">
        <title>Draft genome of Moraxella nonliquefaciens CCUG 60284.</title>
        <authorList>
            <person name="Salva-Serra F."/>
            <person name="Engstrom-Jakobsson H."/>
            <person name="Thorell K."/>
            <person name="Gonzales-Siles L."/>
            <person name="Karlsson R."/>
            <person name="Boulund F."/>
            <person name="Engstrand L."/>
            <person name="Kristiansson E."/>
            <person name="Moore E."/>
        </authorList>
    </citation>
    <scope>NUCLEOTIDE SEQUENCE [LARGE SCALE GENOMIC DNA]</scope>
    <source>
        <strain evidence="4 8">CCUG 60284</strain>
    </source>
</reference>
<dbReference type="EMBL" id="LZDN01000040">
    <property type="protein sequence ID" value="OBX48896.1"/>
    <property type="molecule type" value="Genomic_DNA"/>
</dbReference>
<feature type="compositionally biased region" description="Polar residues" evidence="2">
    <location>
        <begin position="288"/>
        <end position="297"/>
    </location>
</feature>
<evidence type="ECO:0000313" key="9">
    <source>
        <dbReference type="Proteomes" id="UP000594834"/>
    </source>
</evidence>
<organism evidence="4 8">
    <name type="scientific">Moraxella nonliquefaciens</name>
    <dbReference type="NCBI Taxonomy" id="478"/>
    <lineage>
        <taxon>Bacteria</taxon>
        <taxon>Pseudomonadati</taxon>
        <taxon>Pseudomonadota</taxon>
        <taxon>Gammaproteobacteria</taxon>
        <taxon>Moraxellales</taxon>
        <taxon>Moraxellaceae</taxon>
        <taxon>Moraxella</taxon>
    </lineage>
</organism>
<evidence type="ECO:0000313" key="4">
    <source>
        <dbReference type="EMBL" id="OBX48896.1"/>
    </source>
</evidence>
<keyword evidence="1" id="KW-0175">Coiled coil</keyword>
<name>A0A1B8PIM5_MORNO</name>
<evidence type="ECO:0000256" key="2">
    <source>
        <dbReference type="SAM" id="MobiDB-lite"/>
    </source>
</evidence>
<dbReference type="Proteomes" id="UP000092575">
    <property type="component" value="Unassembled WGS sequence"/>
</dbReference>
<feature type="compositionally biased region" description="Basic and acidic residues" evidence="2">
    <location>
        <begin position="264"/>
        <end position="287"/>
    </location>
</feature>
<evidence type="ECO:0000313" key="5">
    <source>
        <dbReference type="EMBL" id="OBX86386.1"/>
    </source>
</evidence>